<sequence length="549" mass="63020">MKSFHFYFLLLLLIVLFSCDKNEISIIENDQESEIEAPNLLLQLDNNQLVDSNNNPVFLKGVAFGNEIWSNSSLPPQTHHNELDYQRVKAMGMNAIRFYLNYRTFEEDSNPYVYKQSGWDWLDKNIEWAKKNNVYLILNMHAPQGGYQSQGTGDALWDNIENQNRLVALWKEIAERYKDEVQIAGFGPVNEPVPNKSLSQWSDLAQKLINGIREVNKNHLIFIERAIYVKNESNYDGLNFPTVSGDNLVYEFHGYSPHRYTHQLFDWTQLGDGGKYPDENIIEFIDGSWYSATFNNPPLNSGNNDWEFFEGEKYQIIDDKIKVAYPALVARNVEGTVFFDDIRVKEFDENGNYTRTIIDMNLTSENNWYFWSADASGEHGLSSNIGYNDASSLFIKNASVDCNLSNTSLSFIPTKNYYYQINGWMKGENVSTNASCNIRLDFYTSNSPVLKRNKQYLESVLKKYIDWAETKNVALYMGEFGAGAPCFENNKGGLQFVEDMVSIAKEANIHFTYHAYHEDSFGIYKGSGSLPDPSNANQHLIDLFTQLLN</sequence>
<dbReference type="SUPFAM" id="SSF51445">
    <property type="entry name" value="(Trans)glycosidases"/>
    <property type="match status" value="1"/>
</dbReference>
<dbReference type="InterPro" id="IPR001547">
    <property type="entry name" value="Glyco_hydro_5"/>
</dbReference>
<gene>
    <name evidence="5" type="ORF">SAMN04488111_0591</name>
</gene>
<keyword evidence="1 3" id="KW-0378">Hydrolase</keyword>
<dbReference type="InterPro" id="IPR050386">
    <property type="entry name" value="Glycosyl_hydrolase_5"/>
</dbReference>
<dbReference type="Pfam" id="PF00150">
    <property type="entry name" value="Cellulase"/>
    <property type="match status" value="1"/>
</dbReference>
<dbReference type="Gene3D" id="3.20.20.80">
    <property type="entry name" value="Glycosidases"/>
    <property type="match status" value="2"/>
</dbReference>
<dbReference type="PANTHER" id="PTHR31297">
    <property type="entry name" value="GLUCAN ENDO-1,6-BETA-GLUCOSIDASE B"/>
    <property type="match status" value="1"/>
</dbReference>
<evidence type="ECO:0000313" key="5">
    <source>
        <dbReference type="EMBL" id="SNR34419.1"/>
    </source>
</evidence>
<keyword evidence="6" id="KW-1185">Reference proteome</keyword>
<dbReference type="Proteomes" id="UP000198412">
    <property type="component" value="Unassembled WGS sequence"/>
</dbReference>
<comment type="similarity">
    <text evidence="3">Belongs to the glycosyl hydrolase 5 (cellulase A) family.</text>
</comment>
<feature type="domain" description="Glycoside hydrolase family 5" evidence="4">
    <location>
        <begin position="50"/>
        <end position="269"/>
    </location>
</feature>
<proteinExistence type="inferred from homology"/>
<dbReference type="GO" id="GO:0009986">
    <property type="term" value="C:cell surface"/>
    <property type="evidence" value="ECO:0007669"/>
    <property type="project" value="TreeGrafter"/>
</dbReference>
<dbReference type="AlphaFoldDB" id="A0A238VLP3"/>
<dbReference type="GO" id="GO:0009251">
    <property type="term" value="P:glucan catabolic process"/>
    <property type="evidence" value="ECO:0007669"/>
    <property type="project" value="TreeGrafter"/>
</dbReference>
<evidence type="ECO:0000256" key="2">
    <source>
        <dbReference type="ARBA" id="ARBA00023295"/>
    </source>
</evidence>
<name>A0A238VLP3_9FLAO</name>
<keyword evidence="2 3" id="KW-0326">Glycosidase</keyword>
<evidence type="ECO:0000313" key="6">
    <source>
        <dbReference type="Proteomes" id="UP000198412"/>
    </source>
</evidence>
<dbReference type="GO" id="GO:0008422">
    <property type="term" value="F:beta-glucosidase activity"/>
    <property type="evidence" value="ECO:0007669"/>
    <property type="project" value="TreeGrafter"/>
</dbReference>
<dbReference type="OrthoDB" id="9800955at2"/>
<dbReference type="PROSITE" id="PS51257">
    <property type="entry name" value="PROKAR_LIPOPROTEIN"/>
    <property type="match status" value="1"/>
</dbReference>
<dbReference type="EMBL" id="FZNX01000001">
    <property type="protein sequence ID" value="SNR34419.1"/>
    <property type="molecule type" value="Genomic_DNA"/>
</dbReference>
<accession>A0A238VLP3</accession>
<dbReference type="RefSeq" id="WP_089376923.1">
    <property type="nucleotide sequence ID" value="NZ_FZNX01000001.1"/>
</dbReference>
<organism evidence="5 6">
    <name type="scientific">Lutibacter flavus</name>
    <dbReference type="NCBI Taxonomy" id="691689"/>
    <lineage>
        <taxon>Bacteria</taxon>
        <taxon>Pseudomonadati</taxon>
        <taxon>Bacteroidota</taxon>
        <taxon>Flavobacteriia</taxon>
        <taxon>Flavobacteriales</taxon>
        <taxon>Flavobacteriaceae</taxon>
        <taxon>Lutibacter</taxon>
    </lineage>
</organism>
<evidence type="ECO:0000259" key="4">
    <source>
        <dbReference type="Pfam" id="PF00150"/>
    </source>
</evidence>
<protein>
    <submittedName>
        <fullName evidence="5">Endoglucanase</fullName>
    </submittedName>
</protein>
<dbReference type="InterPro" id="IPR017853">
    <property type="entry name" value="GH"/>
</dbReference>
<reference evidence="6" key="1">
    <citation type="submission" date="2017-06" db="EMBL/GenBank/DDBJ databases">
        <authorList>
            <person name="Varghese N."/>
            <person name="Submissions S."/>
        </authorList>
    </citation>
    <scope>NUCLEOTIDE SEQUENCE [LARGE SCALE GENOMIC DNA]</scope>
    <source>
        <strain evidence="6">DSM 27993</strain>
    </source>
</reference>
<dbReference type="PANTHER" id="PTHR31297:SF13">
    <property type="entry name" value="PUTATIVE-RELATED"/>
    <property type="match status" value="1"/>
</dbReference>
<evidence type="ECO:0000256" key="1">
    <source>
        <dbReference type="ARBA" id="ARBA00022801"/>
    </source>
</evidence>
<evidence type="ECO:0000256" key="3">
    <source>
        <dbReference type="RuleBase" id="RU361153"/>
    </source>
</evidence>
<dbReference type="GO" id="GO:0005576">
    <property type="term" value="C:extracellular region"/>
    <property type="evidence" value="ECO:0007669"/>
    <property type="project" value="TreeGrafter"/>
</dbReference>